<dbReference type="RefSeq" id="WP_269876347.1">
    <property type="nucleotide sequence ID" value="NZ_JAPZVM010000001.1"/>
</dbReference>
<organism evidence="3 4">
    <name type="scientific">Phocaeicola acetigenes</name>
    <dbReference type="NCBI Taxonomy" id="3016083"/>
    <lineage>
        <taxon>Bacteria</taxon>
        <taxon>Pseudomonadati</taxon>
        <taxon>Bacteroidota</taxon>
        <taxon>Bacteroidia</taxon>
        <taxon>Bacteroidales</taxon>
        <taxon>Bacteroidaceae</taxon>
        <taxon>Phocaeicola</taxon>
    </lineage>
</organism>
<dbReference type="InterPro" id="IPR052894">
    <property type="entry name" value="AsmA-related"/>
</dbReference>
<reference evidence="3" key="1">
    <citation type="submission" date="2022-12" db="EMBL/GenBank/DDBJ databases">
        <title>Phocaeicola acetigenes sp. nov., isolated feces from a healthy human.</title>
        <authorList>
            <person name="Do H."/>
            <person name="Ha Y.B."/>
            <person name="Kim J.-S."/>
            <person name="Suh M.K."/>
            <person name="Kim H.S."/>
            <person name="Lee J.-S."/>
        </authorList>
    </citation>
    <scope>NUCLEOTIDE SEQUENCE</scope>
    <source>
        <strain evidence="3">KGMB11183</strain>
    </source>
</reference>
<dbReference type="PANTHER" id="PTHR30441">
    <property type="entry name" value="DUF748 DOMAIN-CONTAINING PROTEIN"/>
    <property type="match status" value="1"/>
</dbReference>
<comment type="caution">
    <text evidence="3">The sequence shown here is derived from an EMBL/GenBank/DDBJ whole genome shotgun (WGS) entry which is preliminary data.</text>
</comment>
<evidence type="ECO:0000313" key="3">
    <source>
        <dbReference type="EMBL" id="MCZ8371285.1"/>
    </source>
</evidence>
<protein>
    <submittedName>
        <fullName evidence="3">AsmA family protein</fullName>
    </submittedName>
</protein>
<evidence type="ECO:0000256" key="1">
    <source>
        <dbReference type="SAM" id="Phobius"/>
    </source>
</evidence>
<dbReference type="InterPro" id="IPR007844">
    <property type="entry name" value="AsmA"/>
</dbReference>
<evidence type="ECO:0000313" key="4">
    <source>
        <dbReference type="Proteomes" id="UP001141933"/>
    </source>
</evidence>
<keyword evidence="1" id="KW-1133">Transmembrane helix</keyword>
<dbReference type="Pfam" id="PF05170">
    <property type="entry name" value="AsmA"/>
    <property type="match status" value="1"/>
</dbReference>
<keyword evidence="1" id="KW-0812">Transmembrane</keyword>
<evidence type="ECO:0000259" key="2">
    <source>
        <dbReference type="Pfam" id="PF05170"/>
    </source>
</evidence>
<name>A0ABT4PE22_9BACT</name>
<gene>
    <name evidence="3" type="ORF">O6P32_00980</name>
</gene>
<proteinExistence type="predicted"/>
<feature type="transmembrane region" description="Helical" evidence="1">
    <location>
        <begin position="12"/>
        <end position="35"/>
    </location>
</feature>
<dbReference type="PANTHER" id="PTHR30441:SF8">
    <property type="entry name" value="DUF748 DOMAIN-CONTAINING PROTEIN"/>
    <property type="match status" value="1"/>
</dbReference>
<keyword evidence="1" id="KW-0472">Membrane</keyword>
<accession>A0ABT4PE22</accession>
<feature type="domain" description="AsmA" evidence="2">
    <location>
        <begin position="5"/>
        <end position="261"/>
    </location>
</feature>
<dbReference type="Proteomes" id="UP001141933">
    <property type="component" value="Unassembled WGS sequence"/>
</dbReference>
<dbReference type="EMBL" id="JAPZVM010000001">
    <property type="protein sequence ID" value="MCZ8371285.1"/>
    <property type="molecule type" value="Genomic_DNA"/>
</dbReference>
<sequence length="987" mass="110351">MNKRMKKIVKVTSISLGTLLLVIVLLITVAVNWFFTPEKLTPIVLRTANQTLNAKLDMKRVELTFFSTFPRFGLKLTEGTLVSKSIRDTLWQKTDSLITFDKCVVVVKPIDYLLNNKINLHYLGLKGASIYAYKGKDGIVNWDIMKSDTTTVSADTLSKSSGPIADEINIRRISLKQANVIFDDRDTRVYTRLTNANLKLSASLKKGYSALDMEFSNDNILFWQDGQLLVNKVATKLQADLELNRAIRTLTVKKAGLTVNGVALDLSGTLKRDTVQKAIDVNVHYGLHAPSLKTVFDMIPESVLKREEMTAKGEVLLEGDIKGFYGKEQTPLVTIKAQIKDASAKYDKLPYGIDNLTADFYGAVDLTRKTPSFADLKIFHFQGAHTDILADAKIQDLLGDPDITLNTRSTIDMTALAQTFPLQEGVTIEGKVDADLRLKCRLSSILRQDLGRIKIGGKLNMTGLALRDTSRNFEFTSDAKLAFIGKDNLAARIEVTKMVLNSNNISSELKKLTATVKSTNPQDTTRIVDMECKLDMNQLKAVMGDSIKVFCRKAKSTLRLQPGELNPAMPKIGLNLESDTLFCRLGAMKMGMDKAGFAIKAEKLRDSLWAPKGIIGFNRLFVSTPEFALPIRMRKTAVTVGDRAITLRKANMRIGRSNLTASGAVYNLYESLKKNKTIHAKLSIASRNLDCNQLINSLNFPEDTLQVENDTVDSNIQLFVIPKNIDFELDVKLDKVKYDSMVFENVQGDIDIRNQAVHLKEVSMRGMDAQMNATLVYRAKEKKRGYAGFDFKLRDVDVSKLVDFVPSLDTIVPMLRSFKGVVDFDAAAETVLDSNLNVRIPSLRSAIHIKGDSLVLMDGETFTEISKKLMFKNKEKNVFDSIAVNITVKDGYVTVYPFLVQIDRYKAAVGGTQDLDMNFNYHISILKSPLPFKAGVTITGNMDKMKFKIGKAKYKDAVTPVEIRKVDSTRVNMGRQIVDDFRRIMRR</sequence>
<keyword evidence="4" id="KW-1185">Reference proteome</keyword>